<accession>A0A919N0Z5</accession>
<dbReference type="Pfam" id="PF05239">
    <property type="entry name" value="PRC"/>
    <property type="match status" value="1"/>
</dbReference>
<evidence type="ECO:0000259" key="1">
    <source>
        <dbReference type="Pfam" id="PF05239"/>
    </source>
</evidence>
<dbReference type="InterPro" id="IPR027275">
    <property type="entry name" value="PRC-brl_dom"/>
</dbReference>
<dbReference type="AlphaFoldDB" id="A0A919N0Z5"/>
<dbReference type="RefSeq" id="WP_203787918.1">
    <property type="nucleotide sequence ID" value="NZ_BOMV01000081.1"/>
</dbReference>
<dbReference type="Proteomes" id="UP000636960">
    <property type="component" value="Unassembled WGS sequence"/>
</dbReference>
<sequence length="118" mass="12760">MTDNDSSEDLGAPVAYLVLADGTAVYDRSGTRVGQVEHVLADEPANLFHGLIVSIGNREHRFVRAELVDGMFERGVIIAVPANELPEPSADPPARLVEEDAGLGNLLRKAWDRLTPSK</sequence>
<gene>
    <name evidence="2" type="ORF">Ari01nite_77300</name>
</gene>
<dbReference type="EMBL" id="BOMV01000081">
    <property type="protein sequence ID" value="GIF00266.1"/>
    <property type="molecule type" value="Genomic_DNA"/>
</dbReference>
<evidence type="ECO:0000313" key="3">
    <source>
        <dbReference type="Proteomes" id="UP000636960"/>
    </source>
</evidence>
<dbReference type="InterPro" id="IPR011033">
    <property type="entry name" value="PRC_barrel-like_sf"/>
</dbReference>
<proteinExistence type="predicted"/>
<reference evidence="2" key="1">
    <citation type="submission" date="2021-01" db="EMBL/GenBank/DDBJ databases">
        <title>Whole genome shotgun sequence of Actinoplanes rishiriensis NBRC 108556.</title>
        <authorList>
            <person name="Komaki H."/>
            <person name="Tamura T."/>
        </authorList>
    </citation>
    <scope>NUCLEOTIDE SEQUENCE</scope>
    <source>
        <strain evidence="2">NBRC 108556</strain>
    </source>
</reference>
<protein>
    <recommendedName>
        <fullName evidence="1">PRC-barrel domain-containing protein</fullName>
    </recommendedName>
</protein>
<keyword evidence="3" id="KW-1185">Reference proteome</keyword>
<feature type="domain" description="PRC-barrel" evidence="1">
    <location>
        <begin position="22"/>
        <end position="60"/>
    </location>
</feature>
<name>A0A919N0Z5_9ACTN</name>
<comment type="caution">
    <text evidence="2">The sequence shown here is derived from an EMBL/GenBank/DDBJ whole genome shotgun (WGS) entry which is preliminary data.</text>
</comment>
<dbReference type="SUPFAM" id="SSF50346">
    <property type="entry name" value="PRC-barrel domain"/>
    <property type="match status" value="1"/>
</dbReference>
<organism evidence="2 3">
    <name type="scientific">Paractinoplanes rishiriensis</name>
    <dbReference type="NCBI Taxonomy" id="1050105"/>
    <lineage>
        <taxon>Bacteria</taxon>
        <taxon>Bacillati</taxon>
        <taxon>Actinomycetota</taxon>
        <taxon>Actinomycetes</taxon>
        <taxon>Micromonosporales</taxon>
        <taxon>Micromonosporaceae</taxon>
        <taxon>Paractinoplanes</taxon>
    </lineage>
</organism>
<evidence type="ECO:0000313" key="2">
    <source>
        <dbReference type="EMBL" id="GIF00266.1"/>
    </source>
</evidence>